<reference evidence="2 3" key="1">
    <citation type="journal article" date="2014" name="BMC Genomics">
        <title>Genome and secretome analysis of the hemibiotrophic fungal pathogen, Moniliophthora roreri, which causes frosty pod rot disease of cacao: mechanisms of the biotrophic and necrotrophic phases.</title>
        <authorList>
            <person name="Meinhardt L.W."/>
            <person name="Costa G.G.L."/>
            <person name="Thomazella D.P.T."/>
            <person name="Teixeira P.J.P.L."/>
            <person name="Carazzolle M.F."/>
            <person name="Schuster S.C."/>
            <person name="Carlson J.E."/>
            <person name="Guiltinan M.J."/>
            <person name="Mieczkowski P."/>
            <person name="Farmer A."/>
            <person name="Ramaraj T."/>
            <person name="Crozier J."/>
            <person name="Davis R.E."/>
            <person name="Shao J."/>
            <person name="Melnick R.L."/>
            <person name="Pereira G.A.G."/>
            <person name="Bailey B.A."/>
        </authorList>
    </citation>
    <scope>NUCLEOTIDE SEQUENCE [LARGE SCALE GENOMIC DNA]</scope>
    <source>
        <strain evidence="2 3">MCA 2997</strain>
    </source>
</reference>
<dbReference type="EMBL" id="AWSO01000903">
    <property type="protein sequence ID" value="ESK86695.1"/>
    <property type="molecule type" value="Genomic_DNA"/>
</dbReference>
<organism evidence="2 3">
    <name type="scientific">Moniliophthora roreri (strain MCA 2997)</name>
    <name type="common">Cocoa frosty pod rot fungus</name>
    <name type="synonym">Crinipellis roreri</name>
    <dbReference type="NCBI Taxonomy" id="1381753"/>
    <lineage>
        <taxon>Eukaryota</taxon>
        <taxon>Fungi</taxon>
        <taxon>Dikarya</taxon>
        <taxon>Basidiomycota</taxon>
        <taxon>Agaricomycotina</taxon>
        <taxon>Agaricomycetes</taxon>
        <taxon>Agaricomycetidae</taxon>
        <taxon>Agaricales</taxon>
        <taxon>Marasmiineae</taxon>
        <taxon>Marasmiaceae</taxon>
        <taxon>Moniliophthora</taxon>
    </lineage>
</organism>
<dbReference type="SUPFAM" id="SSF55729">
    <property type="entry name" value="Acyl-CoA N-acyltransferases (Nat)"/>
    <property type="match status" value="1"/>
</dbReference>
<accession>V2X2N1</accession>
<comment type="caution">
    <text evidence="2">The sequence shown here is derived from an EMBL/GenBank/DDBJ whole genome shotgun (WGS) entry which is preliminary data.</text>
</comment>
<protein>
    <submittedName>
        <fullName evidence="2">Gcn5-like n-acetyltransferase</fullName>
    </submittedName>
</protein>
<dbReference type="HOGENOM" id="CLU_1835652_0_0_1"/>
<dbReference type="InterPro" id="IPR000182">
    <property type="entry name" value="GNAT_dom"/>
</dbReference>
<dbReference type="InterPro" id="IPR016181">
    <property type="entry name" value="Acyl_CoA_acyltransferase"/>
</dbReference>
<feature type="domain" description="N-acetyltransferase" evidence="1">
    <location>
        <begin position="14"/>
        <end position="113"/>
    </location>
</feature>
<dbReference type="AlphaFoldDB" id="V2X2N1"/>
<proteinExistence type="predicted"/>
<evidence type="ECO:0000313" key="3">
    <source>
        <dbReference type="Proteomes" id="UP000017559"/>
    </source>
</evidence>
<dbReference type="GO" id="GO:0016747">
    <property type="term" value="F:acyltransferase activity, transferring groups other than amino-acyl groups"/>
    <property type="evidence" value="ECO:0007669"/>
    <property type="project" value="InterPro"/>
</dbReference>
<dbReference type="Gene3D" id="3.40.630.30">
    <property type="match status" value="1"/>
</dbReference>
<evidence type="ECO:0000259" key="1">
    <source>
        <dbReference type="Pfam" id="PF13302"/>
    </source>
</evidence>
<sequence>MAPHDAALTSHTGRIRLVPASEANDEAVAKLRMHPETRRYLRSFPEHVSTEDARKLRESRLADPTVLPFHVYLNEEFAGTTTIFHINEQHHSCEVGIILSPDVHGGGVATDGAYDLFFRPYADLWNDKTSSPLHTPLVHL</sequence>
<keyword evidence="3" id="KW-1185">Reference proteome</keyword>
<evidence type="ECO:0000313" key="2">
    <source>
        <dbReference type="EMBL" id="ESK86695.1"/>
    </source>
</evidence>
<name>V2X2N1_MONRO</name>
<gene>
    <name evidence="2" type="ORF">Moror_10942</name>
</gene>
<dbReference type="Proteomes" id="UP000017559">
    <property type="component" value="Unassembled WGS sequence"/>
</dbReference>
<dbReference type="OrthoDB" id="64477at2759"/>
<dbReference type="KEGG" id="mrr:Moror_10942"/>
<dbReference type="Pfam" id="PF13302">
    <property type="entry name" value="Acetyltransf_3"/>
    <property type="match status" value="1"/>
</dbReference>